<dbReference type="HOGENOM" id="CLU_043473_1_0_11"/>
<keyword evidence="2" id="KW-1185">Reference proteome</keyword>
<dbReference type="OrthoDB" id="3400930at2"/>
<protein>
    <recommendedName>
        <fullName evidence="3">HAD family hydrolase</fullName>
    </recommendedName>
</protein>
<dbReference type="Gene3D" id="3.40.50.1000">
    <property type="entry name" value="HAD superfamily/HAD-like"/>
    <property type="match status" value="2"/>
</dbReference>
<dbReference type="AlphaFoldDB" id="U3GY11"/>
<proteinExistence type="predicted"/>
<dbReference type="SUPFAM" id="SSF56784">
    <property type="entry name" value="HAD-like"/>
    <property type="match status" value="1"/>
</dbReference>
<dbReference type="PANTHER" id="PTHR19288:SF95">
    <property type="entry name" value="D-GLYCEROL 3-PHOSPHATE PHOSPHATASE"/>
    <property type="match status" value="1"/>
</dbReference>
<dbReference type="InterPro" id="IPR006357">
    <property type="entry name" value="HAD-SF_hydro_IIA"/>
</dbReference>
<dbReference type="PATRIC" id="fig|1348662.3.peg.876"/>
<gene>
    <name evidence="1" type="ORF">CARG_04455</name>
</gene>
<dbReference type="GeneID" id="78249683"/>
<evidence type="ECO:0000313" key="2">
    <source>
        <dbReference type="Proteomes" id="UP000016943"/>
    </source>
</evidence>
<dbReference type="STRING" id="1348662.CARG_04455"/>
<evidence type="ECO:0008006" key="3">
    <source>
        <dbReference type="Google" id="ProtNLM"/>
    </source>
</evidence>
<dbReference type="GO" id="GO:0016791">
    <property type="term" value="F:phosphatase activity"/>
    <property type="evidence" value="ECO:0007669"/>
    <property type="project" value="TreeGrafter"/>
</dbReference>
<accession>U3GY11</accession>
<dbReference type="EMBL" id="CP006365">
    <property type="protein sequence ID" value="AGU15031.1"/>
    <property type="molecule type" value="Genomic_DNA"/>
</dbReference>
<evidence type="ECO:0000313" key="1">
    <source>
        <dbReference type="EMBL" id="AGU15031.1"/>
    </source>
</evidence>
<dbReference type="KEGG" id="caz:CARG_04455"/>
<dbReference type="GO" id="GO:0005737">
    <property type="term" value="C:cytoplasm"/>
    <property type="evidence" value="ECO:0007669"/>
    <property type="project" value="TreeGrafter"/>
</dbReference>
<dbReference type="Proteomes" id="UP000016943">
    <property type="component" value="Chromosome"/>
</dbReference>
<dbReference type="eggNOG" id="COG0647">
    <property type="taxonomic scope" value="Bacteria"/>
</dbReference>
<organism evidence="1 2">
    <name type="scientific">Corynebacterium argentoratense DSM 44202</name>
    <dbReference type="NCBI Taxonomy" id="1348662"/>
    <lineage>
        <taxon>Bacteria</taxon>
        <taxon>Bacillati</taxon>
        <taxon>Actinomycetota</taxon>
        <taxon>Actinomycetes</taxon>
        <taxon>Mycobacteriales</taxon>
        <taxon>Corynebacteriaceae</taxon>
        <taxon>Corynebacterium</taxon>
    </lineage>
</organism>
<dbReference type="InterPro" id="IPR036412">
    <property type="entry name" value="HAD-like_sf"/>
</dbReference>
<dbReference type="RefSeq" id="WP_020976183.1">
    <property type="nucleotide sequence ID" value="NC_022198.1"/>
</dbReference>
<dbReference type="Pfam" id="PF13344">
    <property type="entry name" value="Hydrolase_6"/>
    <property type="match status" value="1"/>
</dbReference>
<dbReference type="Pfam" id="PF13242">
    <property type="entry name" value="Hydrolase_like"/>
    <property type="match status" value="1"/>
</dbReference>
<dbReference type="InterPro" id="IPR023214">
    <property type="entry name" value="HAD_sf"/>
</dbReference>
<reference evidence="1 2" key="1">
    <citation type="journal article" date="2013" name="Genome Announc.">
        <title>Whole-Genome Sequence of the Clinical Strain Corynebacterium argentoratense DSM 44202, Isolated from a Human Throat Specimen.</title>
        <authorList>
            <person name="Bomholt C."/>
            <person name="Glaub A."/>
            <person name="Gravermann K."/>
            <person name="Albersmeier A."/>
            <person name="Brinkrolf K."/>
            <person name="Ruckert C."/>
            <person name="Tauch A."/>
        </authorList>
    </citation>
    <scope>NUCLEOTIDE SEQUENCE [LARGE SCALE GENOMIC DNA]</scope>
    <source>
        <strain evidence="1">DSM 44202</strain>
    </source>
</reference>
<sequence length="356" mass="35503">MSAAALSDAHDALLLDLDGTVWEGGRAILGAVEAIVGSGVAALYVTNNASRAPGVVAEMLRGIGLGADSRDVITSAEAAVELVASRIPAGSRVLVLGSDSFKDIARSAGFDVVDSADAEPAAVLHGHNPATGWAELSEAALAIRAGAVYVASNVDSTLPMERGLMVGNGSMVAAVTHATGVVPDSAGKPAAAMFHSGVRRVGASAPLAVGDRLDTDIAGAVAAGIPSLHVLTGVSGFYDLCAASAEQRPVYVGADMSALGCSAGVLSVGQQGGFSAAVVAQDASGHRVVELSFDADAAGVWAASVPEAQVGSAVNVSPQLCALRTVLAVLWESSAATSVEVRPADDASARALEAWW</sequence>
<dbReference type="PANTHER" id="PTHR19288">
    <property type="entry name" value="4-NITROPHENYLPHOSPHATASE-RELATED"/>
    <property type="match status" value="1"/>
</dbReference>
<name>U3GY11_9CORY</name>